<evidence type="ECO:0000313" key="2">
    <source>
        <dbReference type="Proteomes" id="UP001348149"/>
    </source>
</evidence>
<evidence type="ECO:0008006" key="3">
    <source>
        <dbReference type="Google" id="ProtNLM"/>
    </source>
</evidence>
<dbReference type="EMBL" id="JAYLLH010000004">
    <property type="protein sequence ID" value="MEC3860537.1"/>
    <property type="molecule type" value="Genomic_DNA"/>
</dbReference>
<gene>
    <name evidence="1" type="ORF">VK792_04520</name>
</gene>
<evidence type="ECO:0000313" key="1">
    <source>
        <dbReference type="EMBL" id="MEC3860537.1"/>
    </source>
</evidence>
<reference evidence="1 2" key="1">
    <citation type="submission" date="2024-01" db="EMBL/GenBank/DDBJ databases">
        <title>Mesobacterium rodlantinim sp. nov., isolated from shallow sea hydrothermal systems off Kueishantao Island.</title>
        <authorList>
            <person name="Su Z."/>
            <person name="Tang K."/>
        </authorList>
    </citation>
    <scope>NUCLEOTIDE SEQUENCE [LARGE SCALE GENOMIC DNA]</scope>
    <source>
        <strain evidence="1 2">TK19101</strain>
    </source>
</reference>
<keyword evidence="2" id="KW-1185">Reference proteome</keyword>
<dbReference type="RefSeq" id="WP_326296163.1">
    <property type="nucleotide sequence ID" value="NZ_JAYLLH010000004.1"/>
</dbReference>
<accession>A0ABU6HDJ5</accession>
<dbReference type="SUPFAM" id="SSF52540">
    <property type="entry name" value="P-loop containing nucleoside triphosphate hydrolases"/>
    <property type="match status" value="1"/>
</dbReference>
<dbReference type="Gene3D" id="3.40.50.300">
    <property type="entry name" value="P-loop containing nucleotide triphosphate hydrolases"/>
    <property type="match status" value="1"/>
</dbReference>
<comment type="caution">
    <text evidence="1">The sequence shown here is derived from an EMBL/GenBank/DDBJ whole genome shotgun (WGS) entry which is preliminary data.</text>
</comment>
<organism evidence="1 2">
    <name type="scientific">Mesobacterium hydrothermale</name>
    <dbReference type="NCBI Taxonomy" id="3111907"/>
    <lineage>
        <taxon>Bacteria</taxon>
        <taxon>Pseudomonadati</taxon>
        <taxon>Pseudomonadota</taxon>
        <taxon>Alphaproteobacteria</taxon>
        <taxon>Rhodobacterales</taxon>
        <taxon>Roseobacteraceae</taxon>
        <taxon>Mesobacterium</taxon>
    </lineage>
</organism>
<sequence>MIINLGLPKSGTTTLDQALQSAGLKVADHKMRREDAAAPDLAGRPIARLLYDGYFQTGDPLTHLGQYDALGEISILRPNLSLWPQMDWGLLSAIRAHHPDTLFVATRRPAAAISDSMMRWRNLGTQRIPNGVIPGLPASYGATPDEQMRWIEGHYAFLSRVFERDPQFLMLDVGVEDARDRLAAFSGLTIPWWGRANVNPTS</sequence>
<proteinExistence type="predicted"/>
<dbReference type="InterPro" id="IPR027417">
    <property type="entry name" value="P-loop_NTPase"/>
</dbReference>
<dbReference type="Proteomes" id="UP001348149">
    <property type="component" value="Unassembled WGS sequence"/>
</dbReference>
<name>A0ABU6HDJ5_9RHOB</name>
<protein>
    <recommendedName>
        <fullName evidence="3">Sulfotransferase family protein</fullName>
    </recommendedName>
</protein>